<evidence type="ECO:0000256" key="1">
    <source>
        <dbReference type="SAM" id="Phobius"/>
    </source>
</evidence>
<proteinExistence type="predicted"/>
<name>A0A518BP99_9BACT</name>
<organism evidence="2 3">
    <name type="scientific">Engelhardtia mirabilis</name>
    <dbReference type="NCBI Taxonomy" id="2528011"/>
    <lineage>
        <taxon>Bacteria</taxon>
        <taxon>Pseudomonadati</taxon>
        <taxon>Planctomycetota</taxon>
        <taxon>Planctomycetia</taxon>
        <taxon>Planctomycetia incertae sedis</taxon>
        <taxon>Engelhardtia</taxon>
    </lineage>
</organism>
<keyword evidence="1" id="KW-0812">Transmembrane</keyword>
<evidence type="ECO:0008006" key="4">
    <source>
        <dbReference type="Google" id="ProtNLM"/>
    </source>
</evidence>
<dbReference type="EMBL" id="CP036287">
    <property type="protein sequence ID" value="QDU68801.1"/>
    <property type="molecule type" value="Genomic_DNA"/>
</dbReference>
<gene>
    <name evidence="2" type="ORF">Pla133_39040</name>
</gene>
<protein>
    <recommendedName>
        <fullName evidence="4">Fimbrial assembly protein (PilN)</fullName>
    </recommendedName>
</protein>
<reference evidence="2 3" key="1">
    <citation type="submission" date="2019-02" db="EMBL/GenBank/DDBJ databases">
        <title>Deep-cultivation of Planctomycetes and their phenomic and genomic characterization uncovers novel biology.</title>
        <authorList>
            <person name="Wiegand S."/>
            <person name="Jogler M."/>
            <person name="Boedeker C."/>
            <person name="Pinto D."/>
            <person name="Vollmers J."/>
            <person name="Rivas-Marin E."/>
            <person name="Kohn T."/>
            <person name="Peeters S.H."/>
            <person name="Heuer A."/>
            <person name="Rast P."/>
            <person name="Oberbeckmann S."/>
            <person name="Bunk B."/>
            <person name="Jeske O."/>
            <person name="Meyerdierks A."/>
            <person name="Storesund J.E."/>
            <person name="Kallscheuer N."/>
            <person name="Luecker S."/>
            <person name="Lage O.M."/>
            <person name="Pohl T."/>
            <person name="Merkel B.J."/>
            <person name="Hornburger P."/>
            <person name="Mueller R.-W."/>
            <person name="Bruemmer F."/>
            <person name="Labrenz M."/>
            <person name="Spormann A.M."/>
            <person name="Op den Camp H."/>
            <person name="Overmann J."/>
            <person name="Amann R."/>
            <person name="Jetten M.S.M."/>
            <person name="Mascher T."/>
            <person name="Medema M.H."/>
            <person name="Devos D.P."/>
            <person name="Kaster A.-K."/>
            <person name="Ovreas L."/>
            <person name="Rohde M."/>
            <person name="Galperin M.Y."/>
            <person name="Jogler C."/>
        </authorList>
    </citation>
    <scope>NUCLEOTIDE SEQUENCE [LARGE SCALE GENOMIC DNA]</scope>
    <source>
        <strain evidence="2 3">Pla133</strain>
    </source>
</reference>
<evidence type="ECO:0000313" key="3">
    <source>
        <dbReference type="Proteomes" id="UP000316921"/>
    </source>
</evidence>
<dbReference type="KEGG" id="pbap:Pla133_39040"/>
<feature type="transmembrane region" description="Helical" evidence="1">
    <location>
        <begin position="21"/>
        <end position="41"/>
    </location>
</feature>
<keyword evidence="3" id="KW-1185">Reference proteome</keyword>
<keyword evidence="1" id="KW-1133">Transmembrane helix</keyword>
<sequence length="225" mass="24941">MISINLLPDEYRRARRTPIRLMGAVAAGVTINVSLLSFWIWNAFGPVAEAESQLEVLESDASTLGPLVDFHKSLEKEKRLFESREGTLDEIVSQRISWTEKIDQLVDVINRGGDGDERYLIWMDDLNVVQTDATKLKKGATSGGNLRANAHSGDGDFGLVANFFEDLQNSPFAESFQEPAPPEGQRNTKDPDLIPAEVFSFTLDYEMEPPQTVAAAKKPAEKKEG</sequence>
<keyword evidence="1" id="KW-0472">Membrane</keyword>
<evidence type="ECO:0000313" key="2">
    <source>
        <dbReference type="EMBL" id="QDU68801.1"/>
    </source>
</evidence>
<dbReference type="RefSeq" id="WP_145068126.1">
    <property type="nucleotide sequence ID" value="NZ_CP036287.1"/>
</dbReference>
<dbReference type="Proteomes" id="UP000316921">
    <property type="component" value="Chromosome"/>
</dbReference>
<dbReference type="AlphaFoldDB" id="A0A518BP99"/>
<accession>A0A518BP99</accession>